<dbReference type="Proteomes" id="UP000282957">
    <property type="component" value="Unassembled WGS sequence"/>
</dbReference>
<dbReference type="RefSeq" id="WP_127786884.1">
    <property type="nucleotide sequence ID" value="NZ_SACL01000002.1"/>
</dbReference>
<gene>
    <name evidence="1" type="ORF">EOD42_07515</name>
</gene>
<comment type="caution">
    <text evidence="1">The sequence shown here is derived from an EMBL/GenBank/DDBJ whole genome shotgun (WGS) entry which is preliminary data.</text>
</comment>
<protein>
    <submittedName>
        <fullName evidence="1">Uncharacterized protein</fullName>
    </submittedName>
</protein>
<keyword evidence="2" id="KW-1185">Reference proteome</keyword>
<sequence length="86" mass="9110">MDETELNDPPQEINTLLADALYGAEVAATAALLRNEPPQAVRDAAAMGAGQHLMGEVQDIDIRRAVALGLAREAVDRVAHRVGVPL</sequence>
<name>A0A437MJ60_9PROT</name>
<accession>A0A437MJ60</accession>
<proteinExistence type="predicted"/>
<reference evidence="1 2" key="1">
    <citation type="submission" date="2019-01" db="EMBL/GenBank/DDBJ databases">
        <authorList>
            <person name="Chen W.-M."/>
        </authorList>
    </citation>
    <scope>NUCLEOTIDE SEQUENCE [LARGE SCALE GENOMIC DNA]</scope>
    <source>
        <strain evidence="1 2">CCP-6</strain>
    </source>
</reference>
<dbReference type="AlphaFoldDB" id="A0A437MJ60"/>
<evidence type="ECO:0000313" key="2">
    <source>
        <dbReference type="Proteomes" id="UP000282957"/>
    </source>
</evidence>
<organism evidence="1 2">
    <name type="scientific">Rhodovarius crocodyli</name>
    <dbReference type="NCBI Taxonomy" id="1979269"/>
    <lineage>
        <taxon>Bacteria</taxon>
        <taxon>Pseudomonadati</taxon>
        <taxon>Pseudomonadota</taxon>
        <taxon>Alphaproteobacteria</taxon>
        <taxon>Acetobacterales</taxon>
        <taxon>Roseomonadaceae</taxon>
        <taxon>Rhodovarius</taxon>
    </lineage>
</organism>
<dbReference type="EMBL" id="SACL01000002">
    <property type="protein sequence ID" value="RVT97656.1"/>
    <property type="molecule type" value="Genomic_DNA"/>
</dbReference>
<evidence type="ECO:0000313" key="1">
    <source>
        <dbReference type="EMBL" id="RVT97656.1"/>
    </source>
</evidence>